<dbReference type="Proteomes" id="UP000183832">
    <property type="component" value="Unassembled WGS sequence"/>
</dbReference>
<gene>
    <name evidence="2" type="ORF">CLUMA_CG010921</name>
</gene>
<protein>
    <submittedName>
        <fullName evidence="2">CLUMA_CG010921, isoform A</fullName>
    </submittedName>
</protein>
<name>A0A1J1IB75_9DIPT</name>
<evidence type="ECO:0000313" key="2">
    <source>
        <dbReference type="EMBL" id="CRK97533.1"/>
    </source>
</evidence>
<dbReference type="AlphaFoldDB" id="A0A1J1IB75"/>
<organism evidence="2 3">
    <name type="scientific">Clunio marinus</name>
    <dbReference type="NCBI Taxonomy" id="568069"/>
    <lineage>
        <taxon>Eukaryota</taxon>
        <taxon>Metazoa</taxon>
        <taxon>Ecdysozoa</taxon>
        <taxon>Arthropoda</taxon>
        <taxon>Hexapoda</taxon>
        <taxon>Insecta</taxon>
        <taxon>Pterygota</taxon>
        <taxon>Neoptera</taxon>
        <taxon>Endopterygota</taxon>
        <taxon>Diptera</taxon>
        <taxon>Nematocera</taxon>
        <taxon>Chironomoidea</taxon>
        <taxon>Chironomidae</taxon>
        <taxon>Clunio</taxon>
    </lineage>
</organism>
<keyword evidence="3" id="KW-1185">Reference proteome</keyword>
<dbReference type="EMBL" id="CVRI01000047">
    <property type="protein sequence ID" value="CRK97533.1"/>
    <property type="molecule type" value="Genomic_DNA"/>
</dbReference>
<dbReference type="OrthoDB" id="10422909at2759"/>
<accession>A0A1J1IB75</accession>
<feature type="chain" id="PRO_5009619094" evidence="1">
    <location>
        <begin position="21"/>
        <end position="179"/>
    </location>
</feature>
<feature type="signal peptide" evidence="1">
    <location>
        <begin position="1"/>
        <end position="20"/>
    </location>
</feature>
<evidence type="ECO:0000256" key="1">
    <source>
        <dbReference type="SAM" id="SignalP"/>
    </source>
</evidence>
<evidence type="ECO:0000313" key="3">
    <source>
        <dbReference type="Proteomes" id="UP000183832"/>
    </source>
</evidence>
<sequence length="179" mass="19577">MAKLPLLFIAVFCFVQIASSARISKREVTEQTTAIEITTESILDKIKNGLTKTFSDDNINQAKQKITDLGERAKDLGAQALNNVQTRIQNALHLDQTSTTTAPTPFTDAATREKRDEEVTTPNILDSIKTGIENALSEQNIKTAVDNLNEFGEKLKVLGTKVMTNVQNALKSDETTAAP</sequence>
<keyword evidence="1" id="KW-0732">Signal</keyword>
<proteinExistence type="predicted"/>
<reference evidence="2 3" key="1">
    <citation type="submission" date="2015-04" db="EMBL/GenBank/DDBJ databases">
        <authorList>
            <person name="Syromyatnikov M.Y."/>
            <person name="Popov V.N."/>
        </authorList>
    </citation>
    <scope>NUCLEOTIDE SEQUENCE [LARGE SCALE GENOMIC DNA]</scope>
</reference>